<keyword evidence="3" id="KW-0106">Calcium</keyword>
<keyword evidence="5" id="KW-1185">Reference proteome</keyword>
<dbReference type="PANTHER" id="PTHR34524:SF6">
    <property type="entry name" value="CALCYPHOSINE LIKE"/>
    <property type="match status" value="1"/>
</dbReference>
<protein>
    <submittedName>
        <fullName evidence="6">Uncharacterized protein</fullName>
    </submittedName>
</protein>
<keyword evidence="1" id="KW-0479">Metal-binding</keyword>
<dbReference type="WBParaSite" id="Gr19_v10_g16484.t1">
    <property type="protein sequence ID" value="Gr19_v10_g16484.t1"/>
    <property type="gene ID" value="Gr19_v10_g16484"/>
</dbReference>
<dbReference type="GO" id="GO:0046872">
    <property type="term" value="F:metal ion binding"/>
    <property type="evidence" value="ECO:0007669"/>
    <property type="project" value="UniProtKB-KW"/>
</dbReference>
<reference evidence="6" key="1">
    <citation type="submission" date="2022-11" db="UniProtKB">
        <authorList>
            <consortium name="WormBaseParasite"/>
        </authorList>
    </citation>
    <scope>IDENTIFICATION</scope>
</reference>
<dbReference type="Gene3D" id="1.10.238.10">
    <property type="entry name" value="EF-hand"/>
    <property type="match status" value="1"/>
</dbReference>
<keyword evidence="2" id="KW-0677">Repeat</keyword>
<feature type="compositionally biased region" description="Low complexity" evidence="4">
    <location>
        <begin position="37"/>
        <end position="56"/>
    </location>
</feature>
<dbReference type="PANTHER" id="PTHR34524">
    <property type="entry name" value="CALCYPHOSIN"/>
    <property type="match status" value="1"/>
</dbReference>
<evidence type="ECO:0000313" key="6">
    <source>
        <dbReference type="WBParaSite" id="Gr19_v10_g16484.t1"/>
    </source>
</evidence>
<accession>A0A914HE01</accession>
<organism evidence="5 6">
    <name type="scientific">Globodera rostochiensis</name>
    <name type="common">Golden nematode worm</name>
    <name type="synonym">Heterodera rostochiensis</name>
    <dbReference type="NCBI Taxonomy" id="31243"/>
    <lineage>
        <taxon>Eukaryota</taxon>
        <taxon>Metazoa</taxon>
        <taxon>Ecdysozoa</taxon>
        <taxon>Nematoda</taxon>
        <taxon>Chromadorea</taxon>
        <taxon>Rhabditida</taxon>
        <taxon>Tylenchina</taxon>
        <taxon>Tylenchomorpha</taxon>
        <taxon>Tylenchoidea</taxon>
        <taxon>Heteroderidae</taxon>
        <taxon>Heteroderinae</taxon>
        <taxon>Globodera</taxon>
    </lineage>
</organism>
<evidence type="ECO:0000256" key="1">
    <source>
        <dbReference type="ARBA" id="ARBA00022723"/>
    </source>
</evidence>
<dbReference type="AlphaFoldDB" id="A0A914HE01"/>
<name>A0A914HE01_GLORO</name>
<dbReference type="Proteomes" id="UP000887572">
    <property type="component" value="Unplaced"/>
</dbReference>
<evidence type="ECO:0000256" key="2">
    <source>
        <dbReference type="ARBA" id="ARBA00022737"/>
    </source>
</evidence>
<sequence>MMEVKLKSPCNCFPPPPPYSADEPNQQPAGGRPPPLSAQLPQQQAATATPPQVQQPQHSTVRKLITLIFCFLLPPISVALHNGPYKTINLRLNIVLYLNEEYYDKMPSSNAIVNSSACFQPVAQLSILNICPSAPVLSDEMLCRKAAKEAEKCEDPLECVRLRCLAAGIATGKKLVRLFYSTKKETMDADEFVQTLRTFSPISVSESEGRQIFDKLSVQYGNPVVVAKMVEELMPPLKAQRRALVEEVFRKMGGPKDTGSVPLSALCALFNHRRQPEFESGTKSRDELLASFLATFEPDLDGQVLNIEFVAFYAAKSVAVPTDLHFDWMLRNQWKI</sequence>
<proteinExistence type="predicted"/>
<evidence type="ECO:0000313" key="5">
    <source>
        <dbReference type="Proteomes" id="UP000887572"/>
    </source>
</evidence>
<evidence type="ECO:0000256" key="4">
    <source>
        <dbReference type="SAM" id="MobiDB-lite"/>
    </source>
</evidence>
<feature type="region of interest" description="Disordered" evidence="4">
    <location>
        <begin position="1"/>
        <end position="56"/>
    </location>
</feature>
<dbReference type="InterPro" id="IPR051581">
    <property type="entry name" value="Ca-bind"/>
</dbReference>
<evidence type="ECO:0000256" key="3">
    <source>
        <dbReference type="ARBA" id="ARBA00022837"/>
    </source>
</evidence>